<gene>
    <name evidence="1" type="ORF">COT93_01365</name>
</gene>
<dbReference type="EMBL" id="PFAL01000013">
    <property type="protein sequence ID" value="PIR95662.1"/>
    <property type="molecule type" value="Genomic_DNA"/>
</dbReference>
<evidence type="ECO:0000313" key="1">
    <source>
        <dbReference type="EMBL" id="PIR95662.1"/>
    </source>
</evidence>
<name>A0A2H0V995_9BACT</name>
<proteinExistence type="predicted"/>
<evidence type="ECO:0008006" key="3">
    <source>
        <dbReference type="Google" id="ProtNLM"/>
    </source>
</evidence>
<organism evidence="1 2">
    <name type="scientific">Candidatus Falkowbacteria bacterium CG10_big_fil_rev_8_21_14_0_10_37_18</name>
    <dbReference type="NCBI Taxonomy" id="1974562"/>
    <lineage>
        <taxon>Bacteria</taxon>
        <taxon>Candidatus Falkowiibacteriota</taxon>
    </lineage>
</organism>
<comment type="caution">
    <text evidence="1">The sequence shown here is derived from an EMBL/GenBank/DDBJ whole genome shotgun (WGS) entry which is preliminary data.</text>
</comment>
<protein>
    <recommendedName>
        <fullName evidence="3">Helix-turn-helix domain-containing protein</fullName>
    </recommendedName>
</protein>
<reference evidence="2" key="1">
    <citation type="submission" date="2017-09" db="EMBL/GenBank/DDBJ databases">
        <title>Depth-based differentiation of microbial function through sediment-hosted aquifers and enrichment of novel symbionts in the deep terrestrial subsurface.</title>
        <authorList>
            <person name="Probst A.J."/>
            <person name="Ladd B."/>
            <person name="Jarett J.K."/>
            <person name="Geller-Mcgrath D.E."/>
            <person name="Sieber C.M.K."/>
            <person name="Emerson J.B."/>
            <person name="Anantharaman K."/>
            <person name="Thomas B.C."/>
            <person name="Malmstrom R."/>
            <person name="Stieglmeier M."/>
            <person name="Klingl A."/>
            <person name="Woyke T."/>
            <person name="Ryan C.M."/>
            <person name="Banfield J.F."/>
        </authorList>
    </citation>
    <scope>NUCLEOTIDE SEQUENCE [LARGE SCALE GENOMIC DNA]</scope>
</reference>
<evidence type="ECO:0000313" key="2">
    <source>
        <dbReference type="Proteomes" id="UP000229972"/>
    </source>
</evidence>
<dbReference type="AlphaFoldDB" id="A0A2H0V995"/>
<dbReference type="Proteomes" id="UP000229972">
    <property type="component" value="Unassembled WGS sequence"/>
</dbReference>
<accession>A0A2H0V995</accession>
<sequence>MPINSIPTNKDINRPIWLSVSEAASLGGVEGKTIRRAIKNDSNLKYKIVKNRYQIDLASLLTFLHKNTKLENKLKNSGLGQYVKDWNL</sequence>